<name>A0ABT3JVX7_9XANT</name>
<organism evidence="6 7">
    <name type="scientific">Xanthomonas chitinilytica</name>
    <dbReference type="NCBI Taxonomy" id="2989819"/>
    <lineage>
        <taxon>Bacteria</taxon>
        <taxon>Pseudomonadati</taxon>
        <taxon>Pseudomonadota</taxon>
        <taxon>Gammaproteobacteria</taxon>
        <taxon>Lysobacterales</taxon>
        <taxon>Lysobacteraceae</taxon>
        <taxon>Xanthomonas</taxon>
    </lineage>
</organism>
<feature type="compositionally biased region" description="Low complexity" evidence="4">
    <location>
        <begin position="8"/>
        <end position="19"/>
    </location>
</feature>
<feature type="compositionally biased region" description="Low complexity" evidence="4">
    <location>
        <begin position="40"/>
        <end position="53"/>
    </location>
</feature>
<dbReference type="Gene3D" id="3.30.750.140">
    <property type="match status" value="1"/>
</dbReference>
<feature type="compositionally biased region" description="Polar residues" evidence="4">
    <location>
        <begin position="66"/>
        <end position="76"/>
    </location>
</feature>
<keyword evidence="6" id="KW-0966">Cell projection</keyword>
<keyword evidence="6" id="KW-0969">Cilium</keyword>
<dbReference type="InterPro" id="IPR021136">
    <property type="entry name" value="Flagellar_hook_control-like_C"/>
</dbReference>
<dbReference type="InterPro" id="IPR052563">
    <property type="entry name" value="FliK"/>
</dbReference>
<protein>
    <submittedName>
        <fullName evidence="6">Flagellar hook-length control protein FliK</fullName>
    </submittedName>
</protein>
<dbReference type="InterPro" id="IPR001635">
    <property type="entry name" value="Flag_hook_Flik"/>
</dbReference>
<keyword evidence="6" id="KW-0282">Flagellum</keyword>
<dbReference type="Proteomes" id="UP001209922">
    <property type="component" value="Unassembled WGS sequence"/>
</dbReference>
<evidence type="ECO:0000256" key="2">
    <source>
        <dbReference type="ARBA" id="ARBA00009149"/>
    </source>
</evidence>
<reference evidence="6 7" key="1">
    <citation type="submission" date="2022-10" db="EMBL/GenBank/DDBJ databases">
        <title>Xanthomonas sp. H13-6.</title>
        <authorList>
            <person name="Liu X."/>
            <person name="Deng Z."/>
            <person name="Jiang Y."/>
            <person name="Yu T."/>
            <person name="Ai J."/>
        </authorList>
    </citation>
    <scope>NUCLEOTIDE SEQUENCE [LARGE SCALE GENOMIC DNA]</scope>
    <source>
        <strain evidence="6 7">H13-6</strain>
    </source>
</reference>
<dbReference type="EMBL" id="JAPCHY010000007">
    <property type="protein sequence ID" value="MCW4472631.1"/>
    <property type="molecule type" value="Genomic_DNA"/>
</dbReference>
<dbReference type="CDD" id="cd17470">
    <property type="entry name" value="T3SS_Flik_C"/>
    <property type="match status" value="1"/>
</dbReference>
<comment type="caution">
    <text evidence="6">The sequence shown here is derived from an EMBL/GenBank/DDBJ whole genome shotgun (WGS) entry which is preliminary data.</text>
</comment>
<feature type="domain" description="Flagellar hook-length control protein-like C-terminal" evidence="5">
    <location>
        <begin position="249"/>
        <end position="330"/>
    </location>
</feature>
<dbReference type="PANTHER" id="PTHR37533:SF2">
    <property type="entry name" value="FLAGELLAR HOOK-LENGTH CONTROL PROTEIN"/>
    <property type="match status" value="1"/>
</dbReference>
<comment type="function">
    <text evidence="1">Controls the length of the flagellar hook.</text>
</comment>
<evidence type="ECO:0000256" key="1">
    <source>
        <dbReference type="ARBA" id="ARBA00003944"/>
    </source>
</evidence>
<evidence type="ECO:0000313" key="6">
    <source>
        <dbReference type="EMBL" id="MCW4472631.1"/>
    </source>
</evidence>
<keyword evidence="7" id="KW-1185">Reference proteome</keyword>
<gene>
    <name evidence="6" type="ORF">OK345_08950</name>
</gene>
<comment type="similarity">
    <text evidence="2">Belongs to the FliK family.</text>
</comment>
<dbReference type="PRINTS" id="PR01007">
    <property type="entry name" value="FLGHOOKFLIK"/>
</dbReference>
<feature type="region of interest" description="Disordered" evidence="4">
    <location>
        <begin position="324"/>
        <end position="357"/>
    </location>
</feature>
<evidence type="ECO:0000256" key="4">
    <source>
        <dbReference type="SAM" id="MobiDB-lite"/>
    </source>
</evidence>
<sequence length="371" mass="36511">MNALSILAGSAGSSAAKAGTGVGTDGQGGPRQDFGALLESGGKPAPASSGSTTPAPPSPAKPGSATQADAATSNETALPVTDDAPAGTADRRDTDSSDSDDDTWPPPGLVGIGVAVVPEPAPAALPVLPAATSATPAATVPAPATGDILAAAADASPGNAAAPALPVASDMEVLPDGAADAPELTLAAFAGTGSSAAEGAEQSPANVLLQGLSAAAEVRGTAPAAPFLGSPTATPDLNSEGFDEAIGARLSWLADQKIGHAHIRITPHDLGPVEVRLQLDGDRVHASFTSAHADVRQALEGSLSRLREMLGEQGLQLAHADVGQQQNPQEGGEADAGRDPLATTGDRDAGHDSAGITARTLHQRGLLDTYA</sequence>
<dbReference type="RefSeq" id="WP_265127620.1">
    <property type="nucleotide sequence ID" value="NZ_JAPCHY010000007.1"/>
</dbReference>
<evidence type="ECO:0000256" key="3">
    <source>
        <dbReference type="ARBA" id="ARBA00022795"/>
    </source>
</evidence>
<feature type="region of interest" description="Disordered" evidence="4">
    <location>
        <begin position="1"/>
        <end position="113"/>
    </location>
</feature>
<dbReference type="Pfam" id="PF02120">
    <property type="entry name" value="Flg_hook"/>
    <property type="match status" value="1"/>
</dbReference>
<evidence type="ECO:0000259" key="5">
    <source>
        <dbReference type="Pfam" id="PF02120"/>
    </source>
</evidence>
<dbReference type="InterPro" id="IPR038610">
    <property type="entry name" value="FliK-like_C_sf"/>
</dbReference>
<proteinExistence type="inferred from homology"/>
<feature type="compositionally biased region" description="Gly residues" evidence="4">
    <location>
        <begin position="20"/>
        <end position="29"/>
    </location>
</feature>
<accession>A0ABT3JVX7</accession>
<dbReference type="PANTHER" id="PTHR37533">
    <property type="entry name" value="FLAGELLAR HOOK-LENGTH CONTROL PROTEIN"/>
    <property type="match status" value="1"/>
</dbReference>
<keyword evidence="3" id="KW-1005">Bacterial flagellum biogenesis</keyword>
<evidence type="ECO:0000313" key="7">
    <source>
        <dbReference type="Proteomes" id="UP001209922"/>
    </source>
</evidence>